<evidence type="ECO:0000313" key="1">
    <source>
        <dbReference type="EMBL" id="GHA51777.1"/>
    </source>
</evidence>
<sequence>MSAELLAGPPYEARPLSTYSQRAEADAVVRHRIGWLVLRNLPCDFRAPACYLAPDRLTEPVGLSEDDALIGCLLLHRSPDLRHWGPRARGQSPLITHAHSIPGAANVGRLMTLWATDFAARLGVPCVRAEIPGCPQDASDPGGRLLRHAENLGWENRGYGAGWCNQGQRVARVEIPAEPRPGLGHLIRCTVLLDQAATVSAATGDGAC</sequence>
<evidence type="ECO:0000313" key="2">
    <source>
        <dbReference type="Proteomes" id="UP000653644"/>
    </source>
</evidence>
<organism evidence="1 2">
    <name type="scientific">Streptomyces canarius</name>
    <dbReference type="NCBI Taxonomy" id="285453"/>
    <lineage>
        <taxon>Bacteria</taxon>
        <taxon>Bacillati</taxon>
        <taxon>Actinomycetota</taxon>
        <taxon>Actinomycetes</taxon>
        <taxon>Kitasatosporales</taxon>
        <taxon>Streptomycetaceae</taxon>
        <taxon>Streptomyces</taxon>
    </lineage>
</organism>
<comment type="caution">
    <text evidence="1">The sequence shown here is derived from an EMBL/GenBank/DDBJ whole genome shotgun (WGS) entry which is preliminary data.</text>
</comment>
<dbReference type="Proteomes" id="UP000653644">
    <property type="component" value="Unassembled WGS sequence"/>
</dbReference>
<name>A0ABQ3D1S9_9ACTN</name>
<keyword evidence="2" id="KW-1185">Reference proteome</keyword>
<proteinExistence type="predicted"/>
<protein>
    <submittedName>
        <fullName evidence="1">Uncharacterized protein</fullName>
    </submittedName>
</protein>
<gene>
    <name evidence="1" type="ORF">GCM10010345_65460</name>
</gene>
<accession>A0ABQ3D1S9</accession>
<reference evidence="2" key="1">
    <citation type="journal article" date="2019" name="Int. J. Syst. Evol. Microbiol.">
        <title>The Global Catalogue of Microorganisms (GCM) 10K type strain sequencing project: providing services to taxonomists for standard genome sequencing and annotation.</title>
        <authorList>
            <consortium name="The Broad Institute Genomics Platform"/>
            <consortium name="The Broad Institute Genome Sequencing Center for Infectious Disease"/>
            <person name="Wu L."/>
            <person name="Ma J."/>
        </authorList>
    </citation>
    <scope>NUCLEOTIDE SEQUENCE [LARGE SCALE GENOMIC DNA]</scope>
    <source>
        <strain evidence="2">JCM 4733</strain>
    </source>
</reference>
<dbReference type="EMBL" id="BMVN01000030">
    <property type="protein sequence ID" value="GHA51777.1"/>
    <property type="molecule type" value="Genomic_DNA"/>
</dbReference>
<dbReference type="RefSeq" id="WP_229917474.1">
    <property type="nucleotide sequence ID" value="NZ_BMVN01000030.1"/>
</dbReference>